<comment type="caution">
    <text evidence="2">The sequence shown here is derived from an EMBL/GenBank/DDBJ whole genome shotgun (WGS) entry which is preliminary data.</text>
</comment>
<dbReference type="Proteomes" id="UP001189429">
    <property type="component" value="Unassembled WGS sequence"/>
</dbReference>
<sequence>EEEEEREKEEEEEEEEEGRREGGRSGLLAARPVAARVGRGPGLGGRPRRTPRRRDSTSLHCFALPQLWIAATREVVLGLREGGASAWWSSERNGARHAPLTGKATW</sequence>
<evidence type="ECO:0000256" key="1">
    <source>
        <dbReference type="SAM" id="MobiDB-lite"/>
    </source>
</evidence>
<feature type="compositionally biased region" description="Low complexity" evidence="1">
    <location>
        <begin position="26"/>
        <end position="38"/>
    </location>
</feature>
<feature type="region of interest" description="Disordered" evidence="1">
    <location>
        <begin position="1"/>
        <end position="57"/>
    </location>
</feature>
<accession>A0ABN9VW10</accession>
<protein>
    <submittedName>
        <fullName evidence="2">Uncharacterized protein</fullName>
    </submittedName>
</protein>
<organism evidence="2 3">
    <name type="scientific">Prorocentrum cordatum</name>
    <dbReference type="NCBI Taxonomy" id="2364126"/>
    <lineage>
        <taxon>Eukaryota</taxon>
        <taxon>Sar</taxon>
        <taxon>Alveolata</taxon>
        <taxon>Dinophyceae</taxon>
        <taxon>Prorocentrales</taxon>
        <taxon>Prorocentraceae</taxon>
        <taxon>Prorocentrum</taxon>
    </lineage>
</organism>
<proteinExistence type="predicted"/>
<feature type="compositionally biased region" description="Acidic residues" evidence="1">
    <location>
        <begin position="1"/>
        <end position="16"/>
    </location>
</feature>
<dbReference type="EMBL" id="CAUYUJ010017612">
    <property type="protein sequence ID" value="CAK0876259.1"/>
    <property type="molecule type" value="Genomic_DNA"/>
</dbReference>
<name>A0ABN9VW10_9DINO</name>
<evidence type="ECO:0000313" key="3">
    <source>
        <dbReference type="Proteomes" id="UP001189429"/>
    </source>
</evidence>
<reference evidence="2" key="1">
    <citation type="submission" date="2023-10" db="EMBL/GenBank/DDBJ databases">
        <authorList>
            <person name="Chen Y."/>
            <person name="Shah S."/>
            <person name="Dougan E. K."/>
            <person name="Thang M."/>
            <person name="Chan C."/>
        </authorList>
    </citation>
    <scope>NUCLEOTIDE SEQUENCE [LARGE SCALE GENOMIC DNA]</scope>
</reference>
<gene>
    <name evidence="2" type="ORF">PCOR1329_LOCUS60692</name>
</gene>
<evidence type="ECO:0000313" key="2">
    <source>
        <dbReference type="EMBL" id="CAK0876259.1"/>
    </source>
</evidence>
<keyword evidence="3" id="KW-1185">Reference proteome</keyword>
<feature type="non-terminal residue" evidence="2">
    <location>
        <position position="1"/>
    </location>
</feature>